<feature type="transmembrane region" description="Helical" evidence="1">
    <location>
        <begin position="6"/>
        <end position="24"/>
    </location>
</feature>
<dbReference type="GO" id="GO:0005385">
    <property type="term" value="F:zinc ion transmembrane transporter activity"/>
    <property type="evidence" value="ECO:0007669"/>
    <property type="project" value="TreeGrafter"/>
</dbReference>
<protein>
    <recommendedName>
        <fullName evidence="3">Zinc/iron permease</fullName>
    </recommendedName>
</protein>
<dbReference type="PANTHER" id="PTHR11040">
    <property type="entry name" value="ZINC/IRON TRANSPORTER"/>
    <property type="match status" value="1"/>
</dbReference>
<sequence length="243" mass="28621">MPKMAIILSLVAFCSTYIWWLFSIRFKDKLHYIMSFTAWVLLGVISFELLPEIIELLNEYKFNPNYAMIALVSWFLLFHILEKTILIHHAHEWDYSAHKHPKVWVLSALALAWHSFMDWVWIGLGFHISPSVWFVVALAIISHDFTDGMNTITFMLTHNNTLKKAKMFLLLDAVAPMAWVLSTMFFSPSPLFLVLYLWFFTGFLLYIWASDILPEAHREKSSYRQILLTILWVAFIYMIVQFS</sequence>
<feature type="transmembrane region" description="Helical" evidence="1">
    <location>
        <begin position="167"/>
        <end position="185"/>
    </location>
</feature>
<feature type="transmembrane region" description="Helical" evidence="1">
    <location>
        <begin position="191"/>
        <end position="209"/>
    </location>
</feature>
<gene>
    <name evidence="2" type="ORF">ACD_2C00025G0009</name>
</gene>
<evidence type="ECO:0000313" key="2">
    <source>
        <dbReference type="EMBL" id="EKE30218.1"/>
    </source>
</evidence>
<evidence type="ECO:0008006" key="3">
    <source>
        <dbReference type="Google" id="ProtNLM"/>
    </source>
</evidence>
<proteinExistence type="predicted"/>
<accession>K2G4P7</accession>
<keyword evidence="1" id="KW-1133">Transmembrane helix</keyword>
<dbReference type="GO" id="GO:0016020">
    <property type="term" value="C:membrane"/>
    <property type="evidence" value="ECO:0007669"/>
    <property type="project" value="TreeGrafter"/>
</dbReference>
<feature type="transmembrane region" description="Helical" evidence="1">
    <location>
        <begin position="66"/>
        <end position="82"/>
    </location>
</feature>
<keyword evidence="1" id="KW-0472">Membrane</keyword>
<keyword evidence="1" id="KW-0812">Transmembrane</keyword>
<feature type="transmembrane region" description="Helical" evidence="1">
    <location>
        <begin position="36"/>
        <end position="54"/>
    </location>
</feature>
<evidence type="ECO:0000256" key="1">
    <source>
        <dbReference type="SAM" id="Phobius"/>
    </source>
</evidence>
<organism evidence="2">
    <name type="scientific">uncultured bacterium</name>
    <name type="common">gcode 4</name>
    <dbReference type="NCBI Taxonomy" id="1234023"/>
    <lineage>
        <taxon>Bacteria</taxon>
        <taxon>environmental samples</taxon>
    </lineage>
</organism>
<feature type="transmembrane region" description="Helical" evidence="1">
    <location>
        <begin position="221"/>
        <end position="240"/>
    </location>
</feature>
<reference evidence="2" key="1">
    <citation type="journal article" date="2012" name="Science">
        <title>Fermentation, hydrogen, and sulfur metabolism in multiple uncultivated bacterial phyla.</title>
        <authorList>
            <person name="Wrighton K.C."/>
            <person name="Thomas B.C."/>
            <person name="Sharon I."/>
            <person name="Miller C.S."/>
            <person name="Castelle C.J."/>
            <person name="VerBerkmoes N.C."/>
            <person name="Wilkins M.J."/>
            <person name="Hettich R.L."/>
            <person name="Lipton M.S."/>
            <person name="Williams K.H."/>
            <person name="Long P.E."/>
            <person name="Banfield J.F."/>
        </authorList>
    </citation>
    <scope>NUCLEOTIDE SEQUENCE [LARGE SCALE GENOMIC DNA]</scope>
</reference>
<feature type="transmembrane region" description="Helical" evidence="1">
    <location>
        <begin position="128"/>
        <end position="146"/>
    </location>
</feature>
<dbReference type="PANTHER" id="PTHR11040:SF44">
    <property type="entry name" value="PROTEIN ZNTC-RELATED"/>
    <property type="match status" value="1"/>
</dbReference>
<dbReference type="EMBL" id="AMFJ01000025">
    <property type="protein sequence ID" value="EKE30218.1"/>
    <property type="molecule type" value="Genomic_DNA"/>
</dbReference>
<dbReference type="AlphaFoldDB" id="K2G4P7"/>
<name>K2G4P7_9BACT</name>
<comment type="caution">
    <text evidence="2">The sequence shown here is derived from an EMBL/GenBank/DDBJ whole genome shotgun (WGS) entry which is preliminary data.</text>
</comment>